<dbReference type="PANTHER" id="PTHR48111">
    <property type="entry name" value="REGULATOR OF RPOS"/>
    <property type="match status" value="1"/>
</dbReference>
<keyword evidence="4 7" id="KW-0238">DNA-binding</keyword>
<dbReference type="AlphaFoldDB" id="A0A1Y1QB05"/>
<dbReference type="SMART" id="SM00448">
    <property type="entry name" value="REC"/>
    <property type="match status" value="1"/>
</dbReference>
<evidence type="ECO:0000256" key="4">
    <source>
        <dbReference type="ARBA" id="ARBA00023125"/>
    </source>
</evidence>
<dbReference type="Gene3D" id="6.10.250.690">
    <property type="match status" value="1"/>
</dbReference>
<dbReference type="PANTHER" id="PTHR48111:SF67">
    <property type="entry name" value="TRANSCRIPTIONAL REGULATORY PROTEIN TCTD"/>
    <property type="match status" value="1"/>
</dbReference>
<evidence type="ECO:0000259" key="9">
    <source>
        <dbReference type="PROSITE" id="PS51755"/>
    </source>
</evidence>
<dbReference type="Pfam" id="PF00072">
    <property type="entry name" value="Response_reg"/>
    <property type="match status" value="1"/>
</dbReference>
<dbReference type="Pfam" id="PF00486">
    <property type="entry name" value="Trans_reg_C"/>
    <property type="match status" value="1"/>
</dbReference>
<feature type="domain" description="OmpR/PhoB-type" evidence="9">
    <location>
        <begin position="124"/>
        <end position="218"/>
    </location>
</feature>
<dbReference type="CDD" id="cd00383">
    <property type="entry name" value="trans_reg_C"/>
    <property type="match status" value="1"/>
</dbReference>
<name>A0A1Y1QB05_9GAMM</name>
<accession>A0A1Y1QB05</accession>
<evidence type="ECO:0000256" key="6">
    <source>
        <dbReference type="PROSITE-ProRule" id="PRU00169"/>
    </source>
</evidence>
<dbReference type="PROSITE" id="PS50110">
    <property type="entry name" value="RESPONSE_REGULATORY"/>
    <property type="match status" value="1"/>
</dbReference>
<sequence>MRILVVEDDALLGDAIQAGLQQDGHAVDWVRDGLQADHALATEAYAAVVLDLGLPGLSGLDVLQRLRQRHSTLPVLILTARDTVEDRIQGLDQGADDYLVKPFDMGELFARLRALIRRANGHATPVLCVGEVELDPAGHQVRYRGELVELASREFTVLQALMLNAGRVLSRAQLEDKLYAWGQEVESNTVEVHIHHLRRKLYPGLIETIRGVGYLIPRAKAV</sequence>
<evidence type="ECO:0000256" key="2">
    <source>
        <dbReference type="ARBA" id="ARBA00023012"/>
    </source>
</evidence>
<gene>
    <name evidence="10" type="ORF">BWK73_45100</name>
</gene>
<dbReference type="FunFam" id="3.40.50.2300:FF:000002">
    <property type="entry name" value="DNA-binding response regulator PhoP"/>
    <property type="match status" value="1"/>
</dbReference>
<evidence type="ECO:0000313" key="11">
    <source>
        <dbReference type="Proteomes" id="UP000192491"/>
    </source>
</evidence>
<feature type="DNA-binding region" description="OmpR/PhoB-type" evidence="7">
    <location>
        <begin position="124"/>
        <end position="218"/>
    </location>
</feature>
<evidence type="ECO:0000259" key="8">
    <source>
        <dbReference type="PROSITE" id="PS50110"/>
    </source>
</evidence>
<proteinExistence type="predicted"/>
<evidence type="ECO:0000256" key="1">
    <source>
        <dbReference type="ARBA" id="ARBA00022553"/>
    </source>
</evidence>
<dbReference type="EMBL" id="MTEJ01000549">
    <property type="protein sequence ID" value="OQX01742.1"/>
    <property type="molecule type" value="Genomic_DNA"/>
</dbReference>
<dbReference type="InterPro" id="IPR001789">
    <property type="entry name" value="Sig_transdc_resp-reg_receiver"/>
</dbReference>
<evidence type="ECO:0000313" key="10">
    <source>
        <dbReference type="EMBL" id="OQX01742.1"/>
    </source>
</evidence>
<dbReference type="PROSITE" id="PS51755">
    <property type="entry name" value="OMPR_PHOB"/>
    <property type="match status" value="1"/>
</dbReference>
<dbReference type="Proteomes" id="UP000192491">
    <property type="component" value="Unassembled WGS sequence"/>
</dbReference>
<dbReference type="GO" id="GO:0005829">
    <property type="term" value="C:cytosol"/>
    <property type="evidence" value="ECO:0007669"/>
    <property type="project" value="TreeGrafter"/>
</dbReference>
<dbReference type="Gene3D" id="3.40.50.2300">
    <property type="match status" value="1"/>
</dbReference>
<keyword evidence="3" id="KW-0805">Transcription regulation</keyword>
<dbReference type="InterPro" id="IPR039420">
    <property type="entry name" value="WalR-like"/>
</dbReference>
<dbReference type="InterPro" id="IPR001867">
    <property type="entry name" value="OmpR/PhoB-type_DNA-bd"/>
</dbReference>
<dbReference type="CDD" id="cd17624">
    <property type="entry name" value="REC_OmpR_PmrA-like"/>
    <property type="match status" value="1"/>
</dbReference>
<evidence type="ECO:0000256" key="5">
    <source>
        <dbReference type="ARBA" id="ARBA00023163"/>
    </source>
</evidence>
<dbReference type="eggNOG" id="COG0745">
    <property type="taxonomic scope" value="Bacteria"/>
</dbReference>
<dbReference type="GO" id="GO:0032993">
    <property type="term" value="C:protein-DNA complex"/>
    <property type="evidence" value="ECO:0007669"/>
    <property type="project" value="TreeGrafter"/>
</dbReference>
<reference evidence="10 11" key="1">
    <citation type="submission" date="2017-01" db="EMBL/GenBank/DDBJ databases">
        <title>Novel large sulfur bacteria in the metagenomes of groundwater-fed chemosynthetic microbial mats in the Lake Huron basin.</title>
        <authorList>
            <person name="Sharrar A.M."/>
            <person name="Flood B.E."/>
            <person name="Bailey J.V."/>
            <person name="Jones D.S."/>
            <person name="Biddanda B."/>
            <person name="Ruberg S.A."/>
            <person name="Marcus D.N."/>
            <person name="Dick G.J."/>
        </authorList>
    </citation>
    <scope>NUCLEOTIDE SEQUENCE [LARGE SCALE GENOMIC DNA]</scope>
    <source>
        <strain evidence="10">A8</strain>
    </source>
</reference>
<comment type="caution">
    <text evidence="10">The sequence shown here is derived from an EMBL/GenBank/DDBJ whole genome shotgun (WGS) entry which is preliminary data.</text>
</comment>
<dbReference type="GO" id="GO:0006355">
    <property type="term" value="P:regulation of DNA-templated transcription"/>
    <property type="evidence" value="ECO:0007669"/>
    <property type="project" value="InterPro"/>
</dbReference>
<dbReference type="InterPro" id="IPR036388">
    <property type="entry name" value="WH-like_DNA-bd_sf"/>
</dbReference>
<keyword evidence="2" id="KW-0902">Two-component regulatory system</keyword>
<keyword evidence="1 6" id="KW-0597">Phosphoprotein</keyword>
<dbReference type="GO" id="GO:0000976">
    <property type="term" value="F:transcription cis-regulatory region binding"/>
    <property type="evidence" value="ECO:0007669"/>
    <property type="project" value="TreeGrafter"/>
</dbReference>
<keyword evidence="5" id="KW-0804">Transcription</keyword>
<protein>
    <submittedName>
        <fullName evidence="10">DNA-binding response regulator</fullName>
    </submittedName>
</protein>
<dbReference type="GO" id="GO:0000156">
    <property type="term" value="F:phosphorelay response regulator activity"/>
    <property type="evidence" value="ECO:0007669"/>
    <property type="project" value="TreeGrafter"/>
</dbReference>
<evidence type="ECO:0000256" key="7">
    <source>
        <dbReference type="PROSITE-ProRule" id="PRU01091"/>
    </source>
</evidence>
<organism evidence="10 11">
    <name type="scientific">Thiothrix lacustris</name>
    <dbReference type="NCBI Taxonomy" id="525917"/>
    <lineage>
        <taxon>Bacteria</taxon>
        <taxon>Pseudomonadati</taxon>
        <taxon>Pseudomonadota</taxon>
        <taxon>Gammaproteobacteria</taxon>
        <taxon>Thiotrichales</taxon>
        <taxon>Thiotrichaceae</taxon>
        <taxon>Thiothrix</taxon>
    </lineage>
</organism>
<dbReference type="SUPFAM" id="SSF52172">
    <property type="entry name" value="CheY-like"/>
    <property type="match status" value="1"/>
</dbReference>
<evidence type="ECO:0000256" key="3">
    <source>
        <dbReference type="ARBA" id="ARBA00023015"/>
    </source>
</evidence>
<feature type="modified residue" description="4-aspartylphosphate" evidence="6">
    <location>
        <position position="51"/>
    </location>
</feature>
<dbReference type="Gene3D" id="1.10.10.10">
    <property type="entry name" value="Winged helix-like DNA-binding domain superfamily/Winged helix DNA-binding domain"/>
    <property type="match status" value="1"/>
</dbReference>
<dbReference type="InterPro" id="IPR011006">
    <property type="entry name" value="CheY-like_superfamily"/>
</dbReference>
<dbReference type="SMART" id="SM00862">
    <property type="entry name" value="Trans_reg_C"/>
    <property type="match status" value="1"/>
</dbReference>
<feature type="domain" description="Response regulatory" evidence="8">
    <location>
        <begin position="2"/>
        <end position="116"/>
    </location>
</feature>